<feature type="non-terminal residue" evidence="9">
    <location>
        <position position="326"/>
    </location>
</feature>
<feature type="region of interest" description="Disordered" evidence="7">
    <location>
        <begin position="1"/>
        <end position="55"/>
    </location>
</feature>
<evidence type="ECO:0000259" key="8">
    <source>
        <dbReference type="Pfam" id="PF07962"/>
    </source>
</evidence>
<evidence type="ECO:0000256" key="2">
    <source>
        <dbReference type="ARBA" id="ARBA00006075"/>
    </source>
</evidence>
<dbReference type="Proteomes" id="UP001497497">
    <property type="component" value="Unassembled WGS sequence"/>
</dbReference>
<feature type="compositionally biased region" description="Acidic residues" evidence="7">
    <location>
        <begin position="7"/>
        <end position="20"/>
    </location>
</feature>
<dbReference type="AlphaFoldDB" id="A0AAV2I529"/>
<sequence length="326" mass="36792">MDSIPLEMDDIFDEHEDADDFNPARLPDLEDELEPMRNFQNEDNGDNDQQDDPELLAKLKSMKGAAKNTVKRSYPKLDANRLTGERGIPILPKVFQNVSLKGKNHEAEDLKVIMRHLEHWGHRLFPKMPFAEVLERVERLGSKKDVQNCVKRIRLDMPVLASEVAEEDEEEDQVQRGRQSGTEENENVSIRRPNTSPEDSIDEEELEDLLRDQERPVNTAISESNKDSMPEPPSSPIHPVTTSLTNRDNSVNDDVKARIERNRKLALERRAARAAKSTEIGTRQVCGSTLDESISQNGPVPEILEETGRKGLVDCDGNLGCAAKEL</sequence>
<organism evidence="9 10">
    <name type="scientific">Lymnaea stagnalis</name>
    <name type="common">Great pond snail</name>
    <name type="synonym">Helix stagnalis</name>
    <dbReference type="NCBI Taxonomy" id="6523"/>
    <lineage>
        <taxon>Eukaryota</taxon>
        <taxon>Metazoa</taxon>
        <taxon>Spiralia</taxon>
        <taxon>Lophotrochozoa</taxon>
        <taxon>Mollusca</taxon>
        <taxon>Gastropoda</taxon>
        <taxon>Heterobranchia</taxon>
        <taxon>Euthyneura</taxon>
        <taxon>Panpulmonata</taxon>
        <taxon>Hygrophila</taxon>
        <taxon>Lymnaeoidea</taxon>
        <taxon>Lymnaeidae</taxon>
        <taxon>Lymnaea</taxon>
    </lineage>
</organism>
<evidence type="ECO:0000313" key="9">
    <source>
        <dbReference type="EMBL" id="CAL1540595.1"/>
    </source>
</evidence>
<evidence type="ECO:0000256" key="4">
    <source>
        <dbReference type="ARBA" id="ARBA00023242"/>
    </source>
</evidence>
<dbReference type="GO" id="GO:0006974">
    <property type="term" value="P:DNA damage response"/>
    <property type="evidence" value="ECO:0007669"/>
    <property type="project" value="UniProtKB-KW"/>
</dbReference>
<evidence type="ECO:0000256" key="5">
    <source>
        <dbReference type="ARBA" id="ARBA00023306"/>
    </source>
</evidence>
<reference evidence="9 10" key="1">
    <citation type="submission" date="2024-04" db="EMBL/GenBank/DDBJ databases">
        <authorList>
            <consortium name="Genoscope - CEA"/>
            <person name="William W."/>
        </authorList>
    </citation>
    <scope>NUCLEOTIDE SEQUENCE [LARGE SCALE GENOMIC DNA]</scope>
</reference>
<comment type="similarity">
    <text evidence="2 6">Belongs to the CSM3 family.</text>
</comment>
<protein>
    <recommendedName>
        <fullName evidence="6">TIMELESS-interacting protein</fullName>
    </recommendedName>
</protein>
<comment type="function">
    <text evidence="6">Plays an important role in the control of DNA replication and the maintenance of replication fork stability.</text>
</comment>
<comment type="subcellular location">
    <subcellularLocation>
        <location evidence="1 6">Nucleus</location>
    </subcellularLocation>
</comment>
<dbReference type="GO" id="GO:0043111">
    <property type="term" value="P:replication fork arrest"/>
    <property type="evidence" value="ECO:0007669"/>
    <property type="project" value="TreeGrafter"/>
</dbReference>
<proteinExistence type="inferred from homology"/>
<evidence type="ECO:0000313" key="10">
    <source>
        <dbReference type="Proteomes" id="UP001497497"/>
    </source>
</evidence>
<dbReference type="InterPro" id="IPR040038">
    <property type="entry name" value="TIPIN/Csm3/Swi3"/>
</dbReference>
<gene>
    <name evidence="9" type="ORF">GSLYS_00014244001</name>
</gene>
<feature type="region of interest" description="Disordered" evidence="7">
    <location>
        <begin position="163"/>
        <end position="249"/>
    </location>
</feature>
<keyword evidence="5 6" id="KW-0131">Cell cycle</keyword>
<evidence type="ECO:0000256" key="7">
    <source>
        <dbReference type="SAM" id="MobiDB-lite"/>
    </source>
</evidence>
<keyword evidence="3 6" id="KW-0227">DNA damage</keyword>
<dbReference type="InterPro" id="IPR012923">
    <property type="entry name" value="Csm3"/>
</dbReference>
<dbReference type="GO" id="GO:0003677">
    <property type="term" value="F:DNA binding"/>
    <property type="evidence" value="ECO:0007669"/>
    <property type="project" value="TreeGrafter"/>
</dbReference>
<feature type="compositionally biased region" description="Polar residues" evidence="7">
    <location>
        <begin position="240"/>
        <end position="249"/>
    </location>
</feature>
<dbReference type="GO" id="GO:0000076">
    <property type="term" value="P:DNA replication checkpoint signaling"/>
    <property type="evidence" value="ECO:0007669"/>
    <property type="project" value="UniProtKB-UniRule"/>
</dbReference>
<evidence type="ECO:0000256" key="6">
    <source>
        <dbReference type="RuleBase" id="RU366049"/>
    </source>
</evidence>
<name>A0AAV2I529_LYMST</name>
<feature type="compositionally biased region" description="Acidic residues" evidence="7">
    <location>
        <begin position="43"/>
        <end position="54"/>
    </location>
</feature>
<evidence type="ECO:0000256" key="1">
    <source>
        <dbReference type="ARBA" id="ARBA00004123"/>
    </source>
</evidence>
<keyword evidence="10" id="KW-1185">Reference proteome</keyword>
<dbReference type="GO" id="GO:0031297">
    <property type="term" value="P:replication fork processing"/>
    <property type="evidence" value="ECO:0007669"/>
    <property type="project" value="UniProtKB-UniRule"/>
</dbReference>
<dbReference type="EMBL" id="CAXITT010000389">
    <property type="protein sequence ID" value="CAL1540595.1"/>
    <property type="molecule type" value="Genomic_DNA"/>
</dbReference>
<keyword evidence="4 6" id="KW-0539">Nucleus</keyword>
<evidence type="ECO:0000256" key="3">
    <source>
        <dbReference type="ARBA" id="ARBA00022763"/>
    </source>
</evidence>
<feature type="domain" description="Chromosome segregation in meiosis protein 3" evidence="8">
    <location>
        <begin position="76"/>
        <end position="157"/>
    </location>
</feature>
<dbReference type="GO" id="GO:0031298">
    <property type="term" value="C:replication fork protection complex"/>
    <property type="evidence" value="ECO:0007669"/>
    <property type="project" value="TreeGrafter"/>
</dbReference>
<dbReference type="PANTHER" id="PTHR13220">
    <property type="entry name" value="TIMELESS INTERACTING-RELATED"/>
    <property type="match status" value="1"/>
</dbReference>
<accession>A0AAV2I529</accession>
<dbReference type="Pfam" id="PF07962">
    <property type="entry name" value="Swi3"/>
    <property type="match status" value="1"/>
</dbReference>
<dbReference type="PANTHER" id="PTHR13220:SF11">
    <property type="entry name" value="TIMELESS-INTERACTING PROTEIN"/>
    <property type="match status" value="1"/>
</dbReference>
<comment type="caution">
    <text evidence="9">The sequence shown here is derived from an EMBL/GenBank/DDBJ whole genome shotgun (WGS) entry which is preliminary data.</text>
</comment>